<comment type="caution">
    <text evidence="1">The sequence shown here is derived from an EMBL/GenBank/DDBJ whole genome shotgun (WGS) entry which is preliminary data.</text>
</comment>
<dbReference type="AlphaFoldDB" id="A0AAV7WG82"/>
<evidence type="ECO:0000313" key="1">
    <source>
        <dbReference type="EMBL" id="KAJ1213049.1"/>
    </source>
</evidence>
<evidence type="ECO:0000313" key="2">
    <source>
        <dbReference type="Proteomes" id="UP001066276"/>
    </source>
</evidence>
<sequence length="99" mass="11130">MRRLNIEDRLVLSLRPRALTHVRQSAIQKGRRGSGRNLAGFLKPPQGAALEVEFSLDHPPVVRNARVLVRVVQAQSMHWKEDVPPDTRDALEGAQLGFM</sequence>
<gene>
    <name evidence="1" type="ORF">NDU88_000688</name>
</gene>
<dbReference type="Proteomes" id="UP001066276">
    <property type="component" value="Chromosome 1_1"/>
</dbReference>
<name>A0AAV7WG82_PLEWA</name>
<keyword evidence="2" id="KW-1185">Reference proteome</keyword>
<dbReference type="EMBL" id="JANPWB010000001">
    <property type="protein sequence ID" value="KAJ1213049.1"/>
    <property type="molecule type" value="Genomic_DNA"/>
</dbReference>
<proteinExistence type="predicted"/>
<protein>
    <submittedName>
        <fullName evidence="1">Uncharacterized protein</fullName>
    </submittedName>
</protein>
<organism evidence="1 2">
    <name type="scientific">Pleurodeles waltl</name>
    <name type="common">Iberian ribbed newt</name>
    <dbReference type="NCBI Taxonomy" id="8319"/>
    <lineage>
        <taxon>Eukaryota</taxon>
        <taxon>Metazoa</taxon>
        <taxon>Chordata</taxon>
        <taxon>Craniata</taxon>
        <taxon>Vertebrata</taxon>
        <taxon>Euteleostomi</taxon>
        <taxon>Amphibia</taxon>
        <taxon>Batrachia</taxon>
        <taxon>Caudata</taxon>
        <taxon>Salamandroidea</taxon>
        <taxon>Salamandridae</taxon>
        <taxon>Pleurodelinae</taxon>
        <taxon>Pleurodeles</taxon>
    </lineage>
</organism>
<accession>A0AAV7WG82</accession>
<reference evidence="1" key="1">
    <citation type="journal article" date="2022" name="bioRxiv">
        <title>Sequencing and chromosome-scale assembly of the giantPleurodeles waltlgenome.</title>
        <authorList>
            <person name="Brown T."/>
            <person name="Elewa A."/>
            <person name="Iarovenko S."/>
            <person name="Subramanian E."/>
            <person name="Araus A.J."/>
            <person name="Petzold A."/>
            <person name="Susuki M."/>
            <person name="Suzuki K.-i.T."/>
            <person name="Hayashi T."/>
            <person name="Toyoda A."/>
            <person name="Oliveira C."/>
            <person name="Osipova E."/>
            <person name="Leigh N.D."/>
            <person name="Simon A."/>
            <person name="Yun M.H."/>
        </authorList>
    </citation>
    <scope>NUCLEOTIDE SEQUENCE</scope>
    <source>
        <strain evidence="1">20211129_DDA</strain>
        <tissue evidence="1">Liver</tissue>
    </source>
</reference>